<dbReference type="Pfam" id="PF00364">
    <property type="entry name" value="Biotin_lipoyl"/>
    <property type="match status" value="2"/>
</dbReference>
<evidence type="ECO:0000256" key="2">
    <source>
        <dbReference type="ARBA" id="ARBA00007317"/>
    </source>
</evidence>
<evidence type="ECO:0000259" key="6">
    <source>
        <dbReference type="PROSITE" id="PS50968"/>
    </source>
</evidence>
<protein>
    <recommendedName>
        <fullName evidence="4">Dihydrolipoamide acetyltransferase component of pyruvate dehydrogenase complex</fullName>
        <ecNumber evidence="4">2.3.1.-</ecNumber>
    </recommendedName>
</protein>
<evidence type="ECO:0000256" key="4">
    <source>
        <dbReference type="RuleBase" id="RU003423"/>
    </source>
</evidence>
<dbReference type="RefSeq" id="WP_196939712.1">
    <property type="nucleotide sequence ID" value="NZ_MU158690.1"/>
</dbReference>
<dbReference type="EC" id="2.3.1.-" evidence="4"/>
<evidence type="ECO:0000259" key="7">
    <source>
        <dbReference type="PROSITE" id="PS51826"/>
    </source>
</evidence>
<proteinExistence type="inferred from homology"/>
<keyword evidence="9" id="KW-1185">Reference proteome</keyword>
<dbReference type="InterPro" id="IPR023213">
    <property type="entry name" value="CAT-like_dom_sf"/>
</dbReference>
<dbReference type="InterPro" id="IPR001078">
    <property type="entry name" value="2-oxoacid_DH_actylTfrase"/>
</dbReference>
<dbReference type="InterPro" id="IPR004167">
    <property type="entry name" value="PSBD"/>
</dbReference>
<dbReference type="Gene3D" id="2.40.50.100">
    <property type="match status" value="2"/>
</dbReference>
<comment type="similarity">
    <text evidence="2 4">Belongs to the 2-oxoacid dehydrogenase family.</text>
</comment>
<dbReference type="Proteomes" id="UP000618319">
    <property type="component" value="Unassembled WGS sequence"/>
</dbReference>
<dbReference type="Pfam" id="PF02817">
    <property type="entry name" value="E3_binding"/>
    <property type="match status" value="1"/>
</dbReference>
<feature type="region of interest" description="Disordered" evidence="5">
    <location>
        <begin position="88"/>
        <end position="121"/>
    </location>
</feature>
<keyword evidence="4" id="KW-0012">Acyltransferase</keyword>
<dbReference type="PANTHER" id="PTHR23151:SF90">
    <property type="entry name" value="DIHYDROLIPOYLLYSINE-RESIDUE ACETYLTRANSFERASE COMPONENT OF PYRUVATE DEHYDROGENASE COMPLEX, MITOCHONDRIAL-RELATED"/>
    <property type="match status" value="1"/>
</dbReference>
<dbReference type="PROSITE" id="PS00189">
    <property type="entry name" value="LIPOYL"/>
    <property type="match status" value="2"/>
</dbReference>
<feature type="domain" description="Peripheral subunit-binding (PSBD)" evidence="7">
    <location>
        <begin position="258"/>
        <end position="295"/>
    </location>
</feature>
<name>A0ABR9T8U4_9SPHI</name>
<feature type="compositionally biased region" description="Basic and acidic residues" evidence="5">
    <location>
        <begin position="94"/>
        <end position="116"/>
    </location>
</feature>
<feature type="region of interest" description="Disordered" evidence="5">
    <location>
        <begin position="223"/>
        <end position="261"/>
    </location>
</feature>
<comment type="caution">
    <text evidence="8">The sequence shown here is derived from an EMBL/GenBank/DDBJ whole genome shotgun (WGS) entry which is preliminary data.</text>
</comment>
<evidence type="ECO:0000313" key="8">
    <source>
        <dbReference type="EMBL" id="MBE8721770.1"/>
    </source>
</evidence>
<dbReference type="InterPro" id="IPR036625">
    <property type="entry name" value="E3-bd_dom_sf"/>
</dbReference>
<reference evidence="8 9" key="1">
    <citation type="submission" date="2018-02" db="EMBL/GenBank/DDBJ databases">
        <title>Sphingobacterium KA21.</title>
        <authorList>
            <person name="Vasarhelyi B.M."/>
            <person name="Deshmukh S."/>
            <person name="Balint B."/>
            <person name="Kukolya J."/>
        </authorList>
    </citation>
    <scope>NUCLEOTIDE SEQUENCE [LARGE SCALE GENOMIC DNA]</scope>
    <source>
        <strain evidence="8 9">Ka21</strain>
    </source>
</reference>
<dbReference type="CDD" id="cd06849">
    <property type="entry name" value="lipoyl_domain"/>
    <property type="match status" value="2"/>
</dbReference>
<dbReference type="InterPro" id="IPR000089">
    <property type="entry name" value="Biotin_lipoyl"/>
</dbReference>
<evidence type="ECO:0000313" key="9">
    <source>
        <dbReference type="Proteomes" id="UP000618319"/>
    </source>
</evidence>
<feature type="compositionally biased region" description="Low complexity" evidence="5">
    <location>
        <begin position="236"/>
        <end position="252"/>
    </location>
</feature>
<dbReference type="Gene3D" id="4.10.320.10">
    <property type="entry name" value="E3-binding domain"/>
    <property type="match status" value="1"/>
</dbReference>
<comment type="cofactor">
    <cofactor evidence="1 4">
        <name>(R)-lipoate</name>
        <dbReference type="ChEBI" id="CHEBI:83088"/>
    </cofactor>
</comment>
<dbReference type="Gene3D" id="3.30.559.10">
    <property type="entry name" value="Chloramphenicol acetyltransferase-like domain"/>
    <property type="match status" value="1"/>
</dbReference>
<dbReference type="SUPFAM" id="SSF52777">
    <property type="entry name" value="CoA-dependent acyltransferases"/>
    <property type="match status" value="1"/>
</dbReference>
<dbReference type="SUPFAM" id="SSF51230">
    <property type="entry name" value="Single hybrid motif"/>
    <property type="match status" value="2"/>
</dbReference>
<dbReference type="Pfam" id="PF00198">
    <property type="entry name" value="2-oxoacid_dh"/>
    <property type="match status" value="1"/>
</dbReference>
<evidence type="ECO:0000256" key="1">
    <source>
        <dbReference type="ARBA" id="ARBA00001938"/>
    </source>
</evidence>
<keyword evidence="8" id="KW-0670">Pyruvate</keyword>
<dbReference type="PANTHER" id="PTHR23151">
    <property type="entry name" value="DIHYDROLIPOAMIDE ACETYL/SUCCINYL-TRANSFERASE-RELATED"/>
    <property type="match status" value="1"/>
</dbReference>
<sequence length="548" mass="58344">MAEVVKMPKMSDTMTEGVIAKWHKKVGDKVNSGDLVAEIETDKATMDFESYQEGTLLYIGPKEGEAVAIDAIIAILGEEGEDYEALLSGESTEETPKQEQKKEDGPSSEDESKSADTGKIVTPEELDCTVITMPLLSDTMKEGVIAQWNFKVGDTIKSDDAIADVETDKATMEVTAYADGTLLYVGLEAGEAAKVNDIIAIVGPAGIDVTPLLNQKPAKAVAASEEKSEAKESKSSSESSSATSTIASSSSSDDSRVKASPLARKIASDKGINLNDVKGSADGGRIVKKDVESFVPTAKAAPSQEDARSETKAVSIPQYVGEERYTETNVSQMRKTIARRLGESLFTAPHFYLTVSIDMDNAMAARTQINDVAPVKVSFNDIVIKAVAIALKQHPAVNSSWKGDKIRFNEHTNIGVAMAVEDGLLVPVVRFADGKSLSHISAEVKDFAQKAKSKKLQPADWEGSTFTVSNLGMFGIDEFTSIINSPDGAILSVGAIQQIPVVKNGAVVPGNVMKLTLGCDHRVVDGATGAQFLQTLKGLLEAPIRLLA</sequence>
<accession>A0ABR9T8U4</accession>
<evidence type="ECO:0000256" key="3">
    <source>
        <dbReference type="ARBA" id="ARBA00022823"/>
    </source>
</evidence>
<keyword evidence="3 4" id="KW-0450">Lipoyl</keyword>
<dbReference type="SUPFAM" id="SSF47005">
    <property type="entry name" value="Peripheral subunit-binding domain of 2-oxo acid dehydrogenase complex"/>
    <property type="match status" value="1"/>
</dbReference>
<feature type="domain" description="Lipoyl-binding" evidence="6">
    <location>
        <begin position="2"/>
        <end position="77"/>
    </location>
</feature>
<gene>
    <name evidence="8" type="ORF">C4F40_13670</name>
</gene>
<dbReference type="InterPro" id="IPR003016">
    <property type="entry name" value="2-oxoA_DH_lipoyl-BS"/>
</dbReference>
<evidence type="ECO:0000256" key="5">
    <source>
        <dbReference type="SAM" id="MobiDB-lite"/>
    </source>
</evidence>
<organism evidence="8 9">
    <name type="scientific">Sphingobacterium pedocola</name>
    <dbReference type="NCBI Taxonomy" id="2082722"/>
    <lineage>
        <taxon>Bacteria</taxon>
        <taxon>Pseudomonadati</taxon>
        <taxon>Bacteroidota</taxon>
        <taxon>Sphingobacteriia</taxon>
        <taxon>Sphingobacteriales</taxon>
        <taxon>Sphingobacteriaceae</taxon>
        <taxon>Sphingobacterium</taxon>
    </lineage>
</organism>
<dbReference type="PROSITE" id="PS51826">
    <property type="entry name" value="PSBD"/>
    <property type="match status" value="1"/>
</dbReference>
<keyword evidence="4" id="KW-0808">Transferase</keyword>
<dbReference type="InterPro" id="IPR045257">
    <property type="entry name" value="E2/Pdx1"/>
</dbReference>
<feature type="compositionally biased region" description="Basic and acidic residues" evidence="5">
    <location>
        <begin position="224"/>
        <end position="235"/>
    </location>
</feature>
<dbReference type="PROSITE" id="PS50968">
    <property type="entry name" value="BIOTINYL_LIPOYL"/>
    <property type="match status" value="2"/>
</dbReference>
<dbReference type="EMBL" id="PSKQ01000021">
    <property type="protein sequence ID" value="MBE8721770.1"/>
    <property type="molecule type" value="Genomic_DNA"/>
</dbReference>
<dbReference type="InterPro" id="IPR011053">
    <property type="entry name" value="Single_hybrid_motif"/>
</dbReference>
<feature type="domain" description="Lipoyl-binding" evidence="6">
    <location>
        <begin position="128"/>
        <end position="203"/>
    </location>
</feature>